<organism evidence="1 2">
    <name type="scientific">Neorhizobium alkalisoli</name>
    <dbReference type="NCBI Taxonomy" id="528178"/>
    <lineage>
        <taxon>Bacteria</taxon>
        <taxon>Pseudomonadati</taxon>
        <taxon>Pseudomonadota</taxon>
        <taxon>Alphaproteobacteria</taxon>
        <taxon>Hyphomicrobiales</taxon>
        <taxon>Rhizobiaceae</taxon>
        <taxon>Rhizobium/Agrobacterium group</taxon>
        <taxon>Neorhizobium</taxon>
    </lineage>
</organism>
<dbReference type="PANTHER" id="PTHR40275">
    <property type="entry name" value="SSL7038 PROTEIN"/>
    <property type="match status" value="1"/>
</dbReference>
<evidence type="ECO:0000313" key="1">
    <source>
        <dbReference type="EMBL" id="TWF56880.1"/>
    </source>
</evidence>
<dbReference type="Proteomes" id="UP000320653">
    <property type="component" value="Unassembled WGS sequence"/>
</dbReference>
<dbReference type="PANTHER" id="PTHR40275:SF1">
    <property type="entry name" value="SSL7038 PROTEIN"/>
    <property type="match status" value="1"/>
</dbReference>
<dbReference type="AlphaFoldDB" id="A0A561R2N9"/>
<dbReference type="NCBIfam" id="TIGR02684">
    <property type="entry name" value="dnstrm_HI1420"/>
    <property type="match status" value="1"/>
</dbReference>
<gene>
    <name evidence="1" type="ORF">FHW37_102519</name>
</gene>
<proteinExistence type="predicted"/>
<dbReference type="Pfam" id="PF21716">
    <property type="entry name" value="dnstrm_HI1420"/>
    <property type="match status" value="1"/>
</dbReference>
<accession>A0A561R2N9</accession>
<protein>
    <submittedName>
        <fullName evidence="1">Putative addiction module antidote protein</fullName>
    </submittedName>
</protein>
<evidence type="ECO:0000313" key="2">
    <source>
        <dbReference type="Proteomes" id="UP000320653"/>
    </source>
</evidence>
<dbReference type="EMBL" id="VIWP01000002">
    <property type="protein sequence ID" value="TWF56880.1"/>
    <property type="molecule type" value="Genomic_DNA"/>
</dbReference>
<sequence length="98" mass="10722">MAVEMKKWDIAEHLDSDERIALFLEAVFEDGDPATIAAAIGDVARARGMSQVAKDSGLSRENLYRALSEDGNPEFATIVKVIRAIGYDLTIVRTPEKA</sequence>
<dbReference type="InterPro" id="IPR010982">
    <property type="entry name" value="Lambda_DNA-bd_dom_sf"/>
</dbReference>
<dbReference type="GO" id="GO:0003677">
    <property type="term" value="F:DNA binding"/>
    <property type="evidence" value="ECO:0007669"/>
    <property type="project" value="InterPro"/>
</dbReference>
<dbReference type="InterPro" id="IPR014057">
    <property type="entry name" value="HI1420"/>
</dbReference>
<keyword evidence="2" id="KW-1185">Reference proteome</keyword>
<dbReference type="SUPFAM" id="SSF47413">
    <property type="entry name" value="lambda repressor-like DNA-binding domains"/>
    <property type="match status" value="1"/>
</dbReference>
<name>A0A561R2N9_9HYPH</name>
<comment type="caution">
    <text evidence="1">The sequence shown here is derived from an EMBL/GenBank/DDBJ whole genome shotgun (WGS) entry which is preliminary data.</text>
</comment>
<reference evidence="1 2" key="1">
    <citation type="submission" date="2019-06" db="EMBL/GenBank/DDBJ databases">
        <title>Sorghum-associated microbial communities from plants grown in Nebraska, USA.</title>
        <authorList>
            <person name="Schachtman D."/>
        </authorList>
    </citation>
    <scope>NUCLEOTIDE SEQUENCE [LARGE SCALE GENOMIC DNA]</scope>
    <source>
        <strain evidence="1 2">1225</strain>
    </source>
</reference>